<dbReference type="Pfam" id="PF14322">
    <property type="entry name" value="SusD-like_3"/>
    <property type="match status" value="1"/>
</dbReference>
<dbReference type="CDD" id="cd08977">
    <property type="entry name" value="SusD"/>
    <property type="match status" value="1"/>
</dbReference>
<protein>
    <submittedName>
        <fullName evidence="8">RagB/SusD family nutrient uptake outer membrane protein</fullName>
    </submittedName>
</protein>
<evidence type="ECO:0000256" key="5">
    <source>
        <dbReference type="ARBA" id="ARBA00023237"/>
    </source>
</evidence>
<dbReference type="Gene3D" id="1.25.40.390">
    <property type="match status" value="1"/>
</dbReference>
<gene>
    <name evidence="8" type="ORF">D1614_11675</name>
</gene>
<dbReference type="PROSITE" id="PS51257">
    <property type="entry name" value="PROKAR_LIPOPROTEIN"/>
    <property type="match status" value="1"/>
</dbReference>
<dbReference type="InterPro" id="IPR012944">
    <property type="entry name" value="SusD_RagB_dom"/>
</dbReference>
<dbReference type="EMBL" id="QWGR01000005">
    <property type="protein sequence ID" value="RIJ48438.1"/>
    <property type="molecule type" value="Genomic_DNA"/>
</dbReference>
<evidence type="ECO:0000259" key="6">
    <source>
        <dbReference type="Pfam" id="PF07980"/>
    </source>
</evidence>
<dbReference type="OrthoDB" id="1016139at2"/>
<dbReference type="InterPro" id="IPR011990">
    <property type="entry name" value="TPR-like_helical_dom_sf"/>
</dbReference>
<dbReference type="GO" id="GO:0009279">
    <property type="term" value="C:cell outer membrane"/>
    <property type="evidence" value="ECO:0007669"/>
    <property type="project" value="UniProtKB-SubCell"/>
</dbReference>
<comment type="similarity">
    <text evidence="2">Belongs to the SusD family.</text>
</comment>
<proteinExistence type="inferred from homology"/>
<dbReference type="InterPro" id="IPR033985">
    <property type="entry name" value="SusD-like_N"/>
</dbReference>
<keyword evidence="9" id="KW-1185">Reference proteome</keyword>
<name>A0A399SYA2_9BACT</name>
<evidence type="ECO:0000313" key="9">
    <source>
        <dbReference type="Proteomes" id="UP000265926"/>
    </source>
</evidence>
<evidence type="ECO:0000313" key="8">
    <source>
        <dbReference type="EMBL" id="RIJ48438.1"/>
    </source>
</evidence>
<comment type="caution">
    <text evidence="8">The sequence shown here is derived from an EMBL/GenBank/DDBJ whole genome shotgun (WGS) entry which is preliminary data.</text>
</comment>
<keyword evidence="3" id="KW-0732">Signal</keyword>
<feature type="domain" description="SusD-like N-terminal" evidence="7">
    <location>
        <begin position="76"/>
        <end position="224"/>
    </location>
</feature>
<comment type="subcellular location">
    <subcellularLocation>
        <location evidence="1">Cell outer membrane</location>
    </subcellularLocation>
</comment>
<dbReference type="SUPFAM" id="SSF48452">
    <property type="entry name" value="TPR-like"/>
    <property type="match status" value="1"/>
</dbReference>
<dbReference type="Proteomes" id="UP000265926">
    <property type="component" value="Unassembled WGS sequence"/>
</dbReference>
<keyword evidence="5" id="KW-0998">Cell outer membrane</keyword>
<dbReference type="AlphaFoldDB" id="A0A399SYA2"/>
<evidence type="ECO:0000256" key="1">
    <source>
        <dbReference type="ARBA" id="ARBA00004442"/>
    </source>
</evidence>
<evidence type="ECO:0000256" key="3">
    <source>
        <dbReference type="ARBA" id="ARBA00022729"/>
    </source>
</evidence>
<dbReference type="Pfam" id="PF07980">
    <property type="entry name" value="SusD_RagB"/>
    <property type="match status" value="1"/>
</dbReference>
<accession>A0A399SYA2</accession>
<feature type="domain" description="RagB/SusD" evidence="6">
    <location>
        <begin position="360"/>
        <end position="515"/>
    </location>
</feature>
<evidence type="ECO:0000256" key="4">
    <source>
        <dbReference type="ARBA" id="ARBA00023136"/>
    </source>
</evidence>
<evidence type="ECO:0000259" key="7">
    <source>
        <dbReference type="Pfam" id="PF14322"/>
    </source>
</evidence>
<keyword evidence="4" id="KW-0472">Membrane</keyword>
<evidence type="ECO:0000256" key="2">
    <source>
        <dbReference type="ARBA" id="ARBA00006275"/>
    </source>
</evidence>
<reference evidence="8 9" key="1">
    <citation type="submission" date="2018-08" db="EMBL/GenBank/DDBJ databases">
        <title>Pallidiluteibacterium maritimus gen. nov., sp. nov., isolated from coastal sediment.</title>
        <authorList>
            <person name="Zhou L.Y."/>
        </authorList>
    </citation>
    <scope>NUCLEOTIDE SEQUENCE [LARGE SCALE GENOMIC DNA]</scope>
    <source>
        <strain evidence="8 9">XSD2</strain>
    </source>
</reference>
<organism evidence="8 9">
    <name type="scientific">Maribellus luteus</name>
    <dbReference type="NCBI Taxonomy" id="2305463"/>
    <lineage>
        <taxon>Bacteria</taxon>
        <taxon>Pseudomonadati</taxon>
        <taxon>Bacteroidota</taxon>
        <taxon>Bacteroidia</taxon>
        <taxon>Marinilabiliales</taxon>
        <taxon>Prolixibacteraceae</taxon>
        <taxon>Maribellus</taxon>
    </lineage>
</organism>
<sequence>MKTKILILFLVSLVSCDSLDLGPIDYYGSENFWQNEAQVNGYILGLHSQVRDLHSTLYLLGEERGGLMKSGTGSTGTSLNDSSPVKDQDFTKDKTGISGWGGFYQRILPVNLGIYKLENEVDFLTDASKNYYLGQLYGLRAFLYSYLYKTYGGVPIITDPKVLQGENSAEPLYTERSTPKQVFDFIKSDLTQSENYFGSNVETGNQKGTWSKYATLLLKADIYLWSAKVTTGDQSPASGDLAVAEAALNEVKGKFSLLDDYSSVFEYDNKGNNEIIFTLRFLDTESTTFHYLFRYQLNTIATKYLADGSAAVDPLETKGNGLLRHEYIFPLFESFDELDSRKYSTFLDIYDKDGTTGDLINGGLIMRKFMGLINADGNRVYADDIPVYRYADVLLMLAEVENMKDGNPAQYINQVRERAYGDNYNPALHAYTNAGFEANEMAILEERDKEFVCEGKRWFDVRRMQDGSGKPLVFSDEVNYGNDAVLSASESHKLLWPVDVNTLNVDPKLEQTPGY</sequence>